<reference evidence="2 3" key="1">
    <citation type="submission" date="2022-05" db="EMBL/GenBank/DDBJ databases">
        <authorList>
            <consortium name="Genoscope - CEA"/>
            <person name="William W."/>
        </authorList>
    </citation>
    <scope>NUCLEOTIDE SEQUENCE [LARGE SCALE GENOMIC DNA]</scope>
</reference>
<gene>
    <name evidence="2" type="ORF">PLOB_00035292</name>
</gene>
<comment type="caution">
    <text evidence="2">The sequence shown here is derived from an EMBL/GenBank/DDBJ whole genome shotgun (WGS) entry which is preliminary data.</text>
</comment>
<protein>
    <submittedName>
        <fullName evidence="2">Uncharacterized protein</fullName>
    </submittedName>
</protein>
<evidence type="ECO:0000313" key="2">
    <source>
        <dbReference type="EMBL" id="CAH3186702.1"/>
    </source>
</evidence>
<feature type="region of interest" description="Disordered" evidence="1">
    <location>
        <begin position="81"/>
        <end position="102"/>
    </location>
</feature>
<sequence length="159" mass="18119">MAKVHRVWSLTSQRFLELQINTSNTDLAEVKSSKKEGEGNLGKITFRTGTRSPKKSYHLVFEEATNDRNYSLEIDDDDELSVKGWNKDTPPNPPLEFQPHSKNSEPFTCLIALKPSWTEKTATENSFLLASSSDGKLSLRPYHPLDEHHPDELFLLTYV</sequence>
<name>A0ABN8S932_9CNID</name>
<evidence type="ECO:0000313" key="3">
    <source>
        <dbReference type="Proteomes" id="UP001159405"/>
    </source>
</evidence>
<evidence type="ECO:0000256" key="1">
    <source>
        <dbReference type="SAM" id="MobiDB-lite"/>
    </source>
</evidence>
<proteinExistence type="predicted"/>
<dbReference type="EMBL" id="CALNXK010000498">
    <property type="protein sequence ID" value="CAH3186702.1"/>
    <property type="molecule type" value="Genomic_DNA"/>
</dbReference>
<dbReference type="Proteomes" id="UP001159405">
    <property type="component" value="Unassembled WGS sequence"/>
</dbReference>
<organism evidence="2 3">
    <name type="scientific">Porites lobata</name>
    <dbReference type="NCBI Taxonomy" id="104759"/>
    <lineage>
        <taxon>Eukaryota</taxon>
        <taxon>Metazoa</taxon>
        <taxon>Cnidaria</taxon>
        <taxon>Anthozoa</taxon>
        <taxon>Hexacorallia</taxon>
        <taxon>Scleractinia</taxon>
        <taxon>Fungiina</taxon>
        <taxon>Poritidae</taxon>
        <taxon>Porites</taxon>
    </lineage>
</organism>
<keyword evidence="3" id="KW-1185">Reference proteome</keyword>
<accession>A0ABN8S932</accession>